<organism evidence="1 2">
    <name type="scientific">Anas platyrhynchos</name>
    <name type="common">Mallard</name>
    <name type="synonym">Anas boschas</name>
    <dbReference type="NCBI Taxonomy" id="8839"/>
    <lineage>
        <taxon>Eukaryota</taxon>
        <taxon>Metazoa</taxon>
        <taxon>Chordata</taxon>
        <taxon>Craniata</taxon>
        <taxon>Vertebrata</taxon>
        <taxon>Euteleostomi</taxon>
        <taxon>Archelosauria</taxon>
        <taxon>Archosauria</taxon>
        <taxon>Dinosauria</taxon>
        <taxon>Saurischia</taxon>
        <taxon>Theropoda</taxon>
        <taxon>Coelurosauria</taxon>
        <taxon>Aves</taxon>
        <taxon>Neognathae</taxon>
        <taxon>Galloanserae</taxon>
        <taxon>Anseriformes</taxon>
        <taxon>Anatidae</taxon>
        <taxon>Anatinae</taxon>
        <taxon>Anas</taxon>
    </lineage>
</organism>
<proteinExistence type="predicted"/>
<accession>R0M370</accession>
<evidence type="ECO:0000313" key="1">
    <source>
        <dbReference type="EMBL" id="EOB07123.1"/>
    </source>
</evidence>
<dbReference type="AlphaFoldDB" id="R0M370"/>
<name>R0M370_ANAPL</name>
<evidence type="ECO:0000313" key="2">
    <source>
        <dbReference type="Proteomes" id="UP000296049"/>
    </source>
</evidence>
<sequence length="228" mass="25224">MVVKAACFQLQGAMRYVFPCHNDIPSCRAVEMFLDEWTTMPGCPLLGNIQGLSFNVGALWEPHFGYYIEEMGTGSIMGHNQSDRFLREHSFYLNDTVVCVSLSSLNRSDSSLVYKDGVYGLNISNSDIARTVENQVDLRTNTSCQPALTNELCKPTGPSQQMPFCCKNNKDAFNNDLNASQTQGPQTSGLSHGSIQTPRVEALLPNHQPESLQDMKSGDTGEEKIVYL</sequence>
<reference evidence="2" key="1">
    <citation type="journal article" date="2013" name="Nat. Genet.">
        <title>The duck genome and transcriptome provide insight into an avian influenza virus reservoir species.</title>
        <authorList>
            <person name="Huang Y."/>
            <person name="Li Y."/>
            <person name="Burt D.W."/>
            <person name="Chen H."/>
            <person name="Zhang Y."/>
            <person name="Qian W."/>
            <person name="Kim H."/>
            <person name="Gan S."/>
            <person name="Zhao Y."/>
            <person name="Li J."/>
            <person name="Yi K."/>
            <person name="Feng H."/>
            <person name="Zhu P."/>
            <person name="Li B."/>
            <person name="Liu Q."/>
            <person name="Fairley S."/>
            <person name="Magor K.E."/>
            <person name="Du Z."/>
            <person name="Hu X."/>
            <person name="Goodman L."/>
            <person name="Tafer H."/>
            <person name="Vignal A."/>
            <person name="Lee T."/>
            <person name="Kim K.W."/>
            <person name="Sheng Z."/>
            <person name="An Y."/>
            <person name="Searle S."/>
            <person name="Herrero J."/>
            <person name="Groenen M.A."/>
            <person name="Crooijmans R.P."/>
            <person name="Faraut T."/>
            <person name="Cai Q."/>
            <person name="Webster R.G."/>
            <person name="Aldridge J.R."/>
            <person name="Warren W.C."/>
            <person name="Bartschat S."/>
            <person name="Kehr S."/>
            <person name="Marz M."/>
            <person name="Stadler P.F."/>
            <person name="Smith J."/>
            <person name="Kraus R.H."/>
            <person name="Zhao Y."/>
            <person name="Ren L."/>
            <person name="Fei J."/>
            <person name="Morisson M."/>
            <person name="Kaiser P."/>
            <person name="Griffin D.K."/>
            <person name="Rao M."/>
            <person name="Pitel F."/>
            <person name="Wang J."/>
            <person name="Li N."/>
        </authorList>
    </citation>
    <scope>NUCLEOTIDE SEQUENCE [LARGE SCALE GENOMIC DNA]</scope>
</reference>
<protein>
    <submittedName>
        <fullName evidence="1">Rho-guanine nucleotide exchange factor</fullName>
    </submittedName>
</protein>
<dbReference type="EMBL" id="KB742554">
    <property type="protein sequence ID" value="EOB07123.1"/>
    <property type="molecule type" value="Genomic_DNA"/>
</dbReference>
<dbReference type="Proteomes" id="UP000296049">
    <property type="component" value="Unassembled WGS sequence"/>
</dbReference>
<keyword evidence="2" id="KW-1185">Reference proteome</keyword>
<gene>
    <name evidence="1" type="ORF">Anapl_02888</name>
</gene>